<keyword evidence="6 7" id="KW-0472">Membrane</keyword>
<dbReference type="PATRIC" id="fig|1195236.3.peg.5498"/>
<dbReference type="CDD" id="cd06261">
    <property type="entry name" value="TM_PBP2"/>
    <property type="match status" value="1"/>
</dbReference>
<evidence type="ECO:0000313" key="9">
    <source>
        <dbReference type="EMBL" id="EMS69055.1"/>
    </source>
</evidence>
<evidence type="ECO:0000256" key="4">
    <source>
        <dbReference type="ARBA" id="ARBA00022692"/>
    </source>
</evidence>
<name>S0FEY9_RUMCE</name>
<dbReference type="Pfam" id="PF00528">
    <property type="entry name" value="BPD_transp_1"/>
    <property type="match status" value="1"/>
</dbReference>
<feature type="transmembrane region" description="Helical" evidence="7">
    <location>
        <begin position="271"/>
        <end position="292"/>
    </location>
</feature>
<sequence length="306" mass="34613">MFKKNELIKDTIKNKGLLLLAIPGLLFLLAFNYLPMVGIIIPFKSIDFAKGIIRSDWVGFNNFKFLFSSGDIIRATTNTIISNLLFIIATLIISMAFAIMLFDMSRKAVKVYQTALFVPYFLSWVVISYIVYIFLNPDMGILNQFLKAFGSEAINWYSEPKHWRFILVIASLWKNAGYYTILYYTALMGIDSSYFEASDIDGATKFQQIKSISIPLLAPLIMLLVLLQIGRIFFSDFGLFYFIPKDSGALYPVTDVIDTFVFRSLKNNPDLGMTAAAGLYQTAVGFILVIVVNKITKKLNPDLAMF</sequence>
<evidence type="ECO:0000313" key="10">
    <source>
        <dbReference type="Proteomes" id="UP000014155"/>
    </source>
</evidence>
<keyword evidence="5 7" id="KW-1133">Transmembrane helix</keyword>
<dbReference type="EMBL" id="AORV01000078">
    <property type="protein sequence ID" value="EMS69055.1"/>
    <property type="molecule type" value="Genomic_DNA"/>
</dbReference>
<dbReference type="SUPFAM" id="SSF161098">
    <property type="entry name" value="MetI-like"/>
    <property type="match status" value="1"/>
</dbReference>
<dbReference type="GO" id="GO:0005886">
    <property type="term" value="C:plasma membrane"/>
    <property type="evidence" value="ECO:0007669"/>
    <property type="project" value="UniProtKB-SubCell"/>
</dbReference>
<feature type="transmembrane region" description="Helical" evidence="7">
    <location>
        <begin position="176"/>
        <end position="195"/>
    </location>
</feature>
<keyword evidence="4 7" id="KW-0812">Transmembrane</keyword>
<keyword evidence="2 7" id="KW-0813">Transport</keyword>
<evidence type="ECO:0000256" key="3">
    <source>
        <dbReference type="ARBA" id="ARBA00022475"/>
    </source>
</evidence>
<gene>
    <name evidence="9" type="ORF">CTER_5365</name>
</gene>
<evidence type="ECO:0000256" key="2">
    <source>
        <dbReference type="ARBA" id="ARBA00022448"/>
    </source>
</evidence>
<dbReference type="PROSITE" id="PS50928">
    <property type="entry name" value="ABC_TM1"/>
    <property type="match status" value="1"/>
</dbReference>
<dbReference type="InterPro" id="IPR050809">
    <property type="entry name" value="UgpAE/MalFG_permease"/>
</dbReference>
<dbReference type="GO" id="GO:0055085">
    <property type="term" value="P:transmembrane transport"/>
    <property type="evidence" value="ECO:0007669"/>
    <property type="project" value="InterPro"/>
</dbReference>
<proteinExistence type="inferred from homology"/>
<keyword evidence="10" id="KW-1185">Reference proteome</keyword>
<evidence type="ECO:0000256" key="6">
    <source>
        <dbReference type="ARBA" id="ARBA00023136"/>
    </source>
</evidence>
<evidence type="ECO:0000256" key="1">
    <source>
        <dbReference type="ARBA" id="ARBA00004651"/>
    </source>
</evidence>
<dbReference type="InterPro" id="IPR035906">
    <property type="entry name" value="MetI-like_sf"/>
</dbReference>
<protein>
    <submittedName>
        <fullName evidence="9">ABC-type polysaccharide transport system, permease component</fullName>
    </submittedName>
</protein>
<comment type="subcellular location">
    <subcellularLocation>
        <location evidence="1 7">Cell membrane</location>
        <topology evidence="1 7">Multi-pass membrane protein</topology>
    </subcellularLocation>
</comment>
<feature type="domain" description="ABC transmembrane type-1" evidence="8">
    <location>
        <begin position="76"/>
        <end position="292"/>
    </location>
</feature>
<dbReference type="PANTHER" id="PTHR43227">
    <property type="entry name" value="BLL4140 PROTEIN"/>
    <property type="match status" value="1"/>
</dbReference>
<organism evidence="9 10">
    <name type="scientific">Ruminiclostridium cellobioparum subsp. termitidis CT1112</name>
    <dbReference type="NCBI Taxonomy" id="1195236"/>
    <lineage>
        <taxon>Bacteria</taxon>
        <taxon>Bacillati</taxon>
        <taxon>Bacillota</taxon>
        <taxon>Clostridia</taxon>
        <taxon>Eubacteriales</taxon>
        <taxon>Oscillospiraceae</taxon>
        <taxon>Ruminiclostridium</taxon>
    </lineage>
</organism>
<dbReference type="InterPro" id="IPR000515">
    <property type="entry name" value="MetI-like"/>
</dbReference>
<feature type="transmembrane region" description="Helical" evidence="7">
    <location>
        <begin position="80"/>
        <end position="102"/>
    </location>
</feature>
<comment type="caution">
    <text evidence="9">The sequence shown here is derived from an EMBL/GenBank/DDBJ whole genome shotgun (WGS) entry which is preliminary data.</text>
</comment>
<dbReference type="Proteomes" id="UP000014155">
    <property type="component" value="Unassembled WGS sequence"/>
</dbReference>
<evidence type="ECO:0000256" key="7">
    <source>
        <dbReference type="RuleBase" id="RU363032"/>
    </source>
</evidence>
<feature type="transmembrane region" description="Helical" evidence="7">
    <location>
        <begin position="216"/>
        <end position="243"/>
    </location>
</feature>
<keyword evidence="3" id="KW-1003">Cell membrane</keyword>
<dbReference type="PANTHER" id="PTHR43227:SF11">
    <property type="entry name" value="BLL4140 PROTEIN"/>
    <property type="match status" value="1"/>
</dbReference>
<accession>S0FEY9</accession>
<dbReference type="RefSeq" id="WP_004631231.1">
    <property type="nucleotide sequence ID" value="NZ_AORV01000078.1"/>
</dbReference>
<dbReference type="STRING" id="1195236.CTER_5365"/>
<evidence type="ECO:0000256" key="5">
    <source>
        <dbReference type="ARBA" id="ARBA00022989"/>
    </source>
</evidence>
<comment type="similarity">
    <text evidence="7">Belongs to the binding-protein-dependent transport system permease family.</text>
</comment>
<dbReference type="eggNOG" id="COG4209">
    <property type="taxonomic scope" value="Bacteria"/>
</dbReference>
<evidence type="ECO:0000259" key="8">
    <source>
        <dbReference type="PROSITE" id="PS50928"/>
    </source>
</evidence>
<dbReference type="Gene3D" id="1.10.3720.10">
    <property type="entry name" value="MetI-like"/>
    <property type="match status" value="1"/>
</dbReference>
<feature type="transmembrane region" description="Helical" evidence="7">
    <location>
        <begin position="114"/>
        <end position="135"/>
    </location>
</feature>
<dbReference type="AlphaFoldDB" id="S0FEY9"/>
<feature type="transmembrane region" description="Helical" evidence="7">
    <location>
        <begin position="16"/>
        <end position="41"/>
    </location>
</feature>
<reference evidence="9 10" key="1">
    <citation type="journal article" date="2013" name="Genome Announc.">
        <title>Draft Genome Sequence of the Cellulolytic, Mesophilic, Anaerobic Bacterium Clostridium termitidis Strain CT1112 (DSM 5398).</title>
        <authorList>
            <person name="Lal S."/>
            <person name="Ramachandran U."/>
            <person name="Zhang X."/>
            <person name="Munir R."/>
            <person name="Sparling R."/>
            <person name="Levin D.B."/>
        </authorList>
    </citation>
    <scope>NUCLEOTIDE SEQUENCE [LARGE SCALE GENOMIC DNA]</scope>
    <source>
        <strain evidence="9 10">CT1112</strain>
    </source>
</reference>